<gene>
    <name evidence="2" type="ORF">SAMN05216297_101249</name>
</gene>
<dbReference type="RefSeq" id="WP_091490173.1">
    <property type="nucleotide sequence ID" value="NZ_FOMH01000001.1"/>
</dbReference>
<dbReference type="PANTHER" id="PTHR37422:SF17">
    <property type="entry name" value="O-ANTIGEN LIGASE"/>
    <property type="match status" value="1"/>
</dbReference>
<keyword evidence="1" id="KW-0812">Transmembrane</keyword>
<accession>A0A1I1K4T8</accession>
<feature type="transmembrane region" description="Helical" evidence="1">
    <location>
        <begin position="43"/>
        <end position="60"/>
    </location>
</feature>
<sequence length="403" mass="46155">MKNILLLKLNNERLREILFFLAVLLLVILPKGGFKVAGIPLTWGYLYLGFLLILSVIVIGSKFRFPVNSKHFMCLVATIPFVVYFSIHLLVFGYEGSTGNFIAFYISFVFLPFLFYIILGHFLAKIDIDYIEKLISNSVFIVALYGIFLFIYKQYTGHFLEIPYVTVNAGDLGELAGSKFNRRGSVSKLISTYNNGNIFGVCTLMLFPIFYKRTASKIKIFIVILALILTLSRTVWIGLIFYFLIIYRNKLQQLAKVYLAGALLLLVIGSFLMTKYFQYGSLEGFILDSNLGGRILQIRKVNEITLFGNGPYKIIEEIVYLSIFRQFGIIGLILFCISFFAPVYIFLQTKNNNQVYLWGILTYLFICLSDGCMLLIPTLVFFYFICTMAFINQNRAKEQNIAK</sequence>
<feature type="transmembrane region" description="Helical" evidence="1">
    <location>
        <begin position="134"/>
        <end position="152"/>
    </location>
</feature>
<evidence type="ECO:0008006" key="4">
    <source>
        <dbReference type="Google" id="ProtNLM"/>
    </source>
</evidence>
<dbReference type="EMBL" id="FOMH01000001">
    <property type="protein sequence ID" value="SFC55864.1"/>
    <property type="molecule type" value="Genomic_DNA"/>
</dbReference>
<evidence type="ECO:0000313" key="3">
    <source>
        <dbReference type="Proteomes" id="UP000199672"/>
    </source>
</evidence>
<keyword evidence="3" id="KW-1185">Reference proteome</keyword>
<keyword evidence="1" id="KW-0472">Membrane</keyword>
<feature type="transmembrane region" description="Helical" evidence="1">
    <location>
        <begin position="220"/>
        <end position="245"/>
    </location>
</feature>
<dbReference type="InterPro" id="IPR051533">
    <property type="entry name" value="WaaL-like"/>
</dbReference>
<proteinExistence type="predicted"/>
<feature type="transmembrane region" description="Helical" evidence="1">
    <location>
        <begin position="327"/>
        <end position="346"/>
    </location>
</feature>
<evidence type="ECO:0000256" key="1">
    <source>
        <dbReference type="SAM" id="Phobius"/>
    </source>
</evidence>
<feature type="transmembrane region" description="Helical" evidence="1">
    <location>
        <begin position="72"/>
        <end position="94"/>
    </location>
</feature>
<dbReference type="OrthoDB" id="253898at2"/>
<feature type="transmembrane region" description="Helical" evidence="1">
    <location>
        <begin position="100"/>
        <end position="122"/>
    </location>
</feature>
<name>A0A1I1K4T8_9FLAO</name>
<keyword evidence="1" id="KW-1133">Transmembrane helix</keyword>
<dbReference type="PANTHER" id="PTHR37422">
    <property type="entry name" value="TEICHURONIC ACID BIOSYNTHESIS PROTEIN TUAE"/>
    <property type="match status" value="1"/>
</dbReference>
<feature type="transmembrane region" description="Helical" evidence="1">
    <location>
        <begin position="193"/>
        <end position="211"/>
    </location>
</feature>
<reference evidence="3" key="1">
    <citation type="submission" date="2016-10" db="EMBL/GenBank/DDBJ databases">
        <authorList>
            <person name="Varghese N."/>
            <person name="Submissions S."/>
        </authorList>
    </citation>
    <scope>NUCLEOTIDE SEQUENCE [LARGE SCALE GENOMIC DNA]</scope>
    <source>
        <strain evidence="3">CGMCC 1.10370</strain>
    </source>
</reference>
<dbReference type="STRING" id="739143.SAMN05216297_101249"/>
<feature type="transmembrane region" description="Helical" evidence="1">
    <location>
        <begin position="257"/>
        <end position="277"/>
    </location>
</feature>
<dbReference type="Proteomes" id="UP000199672">
    <property type="component" value="Unassembled WGS sequence"/>
</dbReference>
<dbReference type="AlphaFoldDB" id="A0A1I1K4T8"/>
<protein>
    <recommendedName>
        <fullName evidence="4">O-Antigen ligase</fullName>
    </recommendedName>
</protein>
<organism evidence="2 3">
    <name type="scientific">Flavobacterium phragmitis</name>
    <dbReference type="NCBI Taxonomy" id="739143"/>
    <lineage>
        <taxon>Bacteria</taxon>
        <taxon>Pseudomonadati</taxon>
        <taxon>Bacteroidota</taxon>
        <taxon>Flavobacteriia</taxon>
        <taxon>Flavobacteriales</taxon>
        <taxon>Flavobacteriaceae</taxon>
        <taxon>Flavobacterium</taxon>
    </lineage>
</organism>
<evidence type="ECO:0000313" key="2">
    <source>
        <dbReference type="EMBL" id="SFC55864.1"/>
    </source>
</evidence>
<feature type="transmembrane region" description="Helical" evidence="1">
    <location>
        <begin position="358"/>
        <end position="391"/>
    </location>
</feature>